<dbReference type="RefSeq" id="WP_111599909.1">
    <property type="nucleotide sequence ID" value="NZ_QLLL01000010.1"/>
</dbReference>
<keyword evidence="4" id="KW-1185">Reference proteome</keyword>
<organism evidence="3 4">
    <name type="scientific">Chitinophaga skermanii</name>
    <dbReference type="NCBI Taxonomy" id="331697"/>
    <lineage>
        <taxon>Bacteria</taxon>
        <taxon>Pseudomonadati</taxon>
        <taxon>Bacteroidota</taxon>
        <taxon>Chitinophagia</taxon>
        <taxon>Chitinophagales</taxon>
        <taxon>Chitinophagaceae</taxon>
        <taxon>Chitinophaga</taxon>
    </lineage>
</organism>
<dbReference type="PIRSF" id="PIRSF018266">
    <property type="entry name" value="FecR"/>
    <property type="match status" value="1"/>
</dbReference>
<dbReference type="Pfam" id="PF04773">
    <property type="entry name" value="FecR"/>
    <property type="match status" value="1"/>
</dbReference>
<comment type="caution">
    <text evidence="3">The sequence shown here is derived from an EMBL/GenBank/DDBJ whole genome shotgun (WGS) entry which is preliminary data.</text>
</comment>
<reference evidence="3 4" key="1">
    <citation type="submission" date="2018-06" db="EMBL/GenBank/DDBJ databases">
        <title>Genomic Encyclopedia of Archaeal and Bacterial Type Strains, Phase II (KMG-II): from individual species to whole genera.</title>
        <authorList>
            <person name="Goeker M."/>
        </authorList>
    </citation>
    <scope>NUCLEOTIDE SEQUENCE [LARGE SCALE GENOMIC DNA]</scope>
    <source>
        <strain evidence="3 4">DSM 23857</strain>
    </source>
</reference>
<name>A0A327Q4E8_9BACT</name>
<dbReference type="EMBL" id="QLLL01000010">
    <property type="protein sequence ID" value="RAI99385.1"/>
    <property type="molecule type" value="Genomic_DNA"/>
</dbReference>
<dbReference type="InterPro" id="IPR032508">
    <property type="entry name" value="FecR_C"/>
</dbReference>
<dbReference type="Gene3D" id="2.60.120.1440">
    <property type="match status" value="1"/>
</dbReference>
<dbReference type="AlphaFoldDB" id="A0A327Q4E8"/>
<dbReference type="PANTHER" id="PTHR30273:SF2">
    <property type="entry name" value="PROTEIN FECR"/>
    <property type="match status" value="1"/>
</dbReference>
<dbReference type="PANTHER" id="PTHR30273">
    <property type="entry name" value="PERIPLASMIC SIGNAL SENSOR AND SIGMA FACTOR ACTIVATOR FECR-RELATED"/>
    <property type="match status" value="1"/>
</dbReference>
<dbReference type="OrthoDB" id="649666at2"/>
<dbReference type="Proteomes" id="UP000249547">
    <property type="component" value="Unassembled WGS sequence"/>
</dbReference>
<dbReference type="Pfam" id="PF16344">
    <property type="entry name" value="FecR_C"/>
    <property type="match status" value="1"/>
</dbReference>
<dbReference type="GO" id="GO:0016989">
    <property type="term" value="F:sigma factor antagonist activity"/>
    <property type="evidence" value="ECO:0007669"/>
    <property type="project" value="TreeGrafter"/>
</dbReference>
<evidence type="ECO:0000313" key="3">
    <source>
        <dbReference type="EMBL" id="RAI99385.1"/>
    </source>
</evidence>
<accession>A0A327Q4E8</accession>
<evidence type="ECO:0000259" key="1">
    <source>
        <dbReference type="Pfam" id="PF04773"/>
    </source>
</evidence>
<dbReference type="Gene3D" id="3.55.50.30">
    <property type="match status" value="1"/>
</dbReference>
<sequence length="382" mass="41985">MKRPDYFINLFNRLLEGSCSPEDTQALIEWLGSEELDPLASNLIQAEIEKMPDPTTIDPAIKERLAAQLPAILAMRETPVVRVSPWPKLLKIAAVVLAIALPVSYAILRAPKQAVVISHQEIKPGTDKAILTLADGSQVTLDSSGNQVLVQGNTTIKQLGGELLYDANTNGEVSYNKLSTQRANQFKVKLPDGTTVWLNASSEITYPTVFTGNERVVTLEGQAYFDVAQNASQPFKVKTKTGIVEALGTSFDIMSYPDEPSTNTTLVSGAVRVSSGDQSVVLQPGMQAVYQHQTGKIKVNKVNVESVIAWKNGVFVLNNAGISVIMRQIQRWYDVEIEYRAGFKDEEYGGEIPRDYPMSDVINVLQQSGVKCELQGRKIIMK</sequence>
<dbReference type="InterPro" id="IPR006860">
    <property type="entry name" value="FecR"/>
</dbReference>
<protein>
    <submittedName>
        <fullName evidence="3">FecR family protein</fullName>
    </submittedName>
</protein>
<gene>
    <name evidence="3" type="ORF">LX64_04516</name>
</gene>
<feature type="domain" description="Protein FecR C-terminal" evidence="2">
    <location>
        <begin position="315"/>
        <end position="380"/>
    </location>
</feature>
<evidence type="ECO:0000313" key="4">
    <source>
        <dbReference type="Proteomes" id="UP000249547"/>
    </source>
</evidence>
<proteinExistence type="predicted"/>
<dbReference type="InterPro" id="IPR012373">
    <property type="entry name" value="Ferrdict_sens_TM"/>
</dbReference>
<evidence type="ECO:0000259" key="2">
    <source>
        <dbReference type="Pfam" id="PF16344"/>
    </source>
</evidence>
<feature type="domain" description="FecR protein" evidence="1">
    <location>
        <begin position="177"/>
        <end position="272"/>
    </location>
</feature>